<dbReference type="PANTHER" id="PTHR34388">
    <property type="entry name" value="DNA POLYMERASE III SUBUNIT DELTA"/>
    <property type="match status" value="1"/>
</dbReference>
<dbReference type="EC" id="2.7.7.7" evidence="1"/>
<name>A0A7X5VGW0_9ACTN</name>
<dbReference type="SUPFAM" id="SSF48019">
    <property type="entry name" value="post-AAA+ oligomerization domain-like"/>
    <property type="match status" value="1"/>
</dbReference>
<dbReference type="InterPro" id="IPR048466">
    <property type="entry name" value="DNA_pol3_delta-like_C"/>
</dbReference>
<evidence type="ECO:0000256" key="2">
    <source>
        <dbReference type="ARBA" id="ARBA00022679"/>
    </source>
</evidence>
<dbReference type="Proteomes" id="UP000555407">
    <property type="component" value="Unassembled WGS sequence"/>
</dbReference>
<dbReference type="GO" id="GO:0006261">
    <property type="term" value="P:DNA-templated DNA replication"/>
    <property type="evidence" value="ECO:0007669"/>
    <property type="project" value="TreeGrafter"/>
</dbReference>
<proteinExistence type="inferred from homology"/>
<accession>A0A7X5VGW0</accession>
<evidence type="ECO:0000256" key="3">
    <source>
        <dbReference type="ARBA" id="ARBA00022695"/>
    </source>
</evidence>
<gene>
    <name evidence="9" type="ORF">BJY22_006731</name>
</gene>
<dbReference type="InterPro" id="IPR008921">
    <property type="entry name" value="DNA_pol3_clamp-load_cplx_C"/>
</dbReference>
<dbReference type="NCBIfam" id="TIGR01128">
    <property type="entry name" value="holA"/>
    <property type="match status" value="1"/>
</dbReference>
<dbReference type="InterPro" id="IPR027417">
    <property type="entry name" value="P-loop_NTPase"/>
</dbReference>
<evidence type="ECO:0000259" key="8">
    <source>
        <dbReference type="Pfam" id="PF21694"/>
    </source>
</evidence>
<dbReference type="SUPFAM" id="SSF52540">
    <property type="entry name" value="P-loop containing nucleoside triphosphate hydrolases"/>
    <property type="match status" value="1"/>
</dbReference>
<dbReference type="Gene3D" id="3.40.50.300">
    <property type="entry name" value="P-loop containing nucleotide triphosphate hydrolases"/>
    <property type="match status" value="1"/>
</dbReference>
<feature type="domain" description="DNA polymerase III delta subunit-like C-terminal" evidence="8">
    <location>
        <begin position="228"/>
        <end position="343"/>
    </location>
</feature>
<keyword evidence="5" id="KW-0239">DNA-directed DNA polymerase</keyword>
<organism evidence="9 10">
    <name type="scientific">Kribbella shirazensis</name>
    <dbReference type="NCBI Taxonomy" id="1105143"/>
    <lineage>
        <taxon>Bacteria</taxon>
        <taxon>Bacillati</taxon>
        <taxon>Actinomycetota</taxon>
        <taxon>Actinomycetes</taxon>
        <taxon>Propionibacteriales</taxon>
        <taxon>Kribbellaceae</taxon>
        <taxon>Kribbella</taxon>
    </lineage>
</organism>
<comment type="similarity">
    <text evidence="6">Belongs to the DNA polymerase HolA subunit family.</text>
</comment>
<dbReference type="GO" id="GO:0003677">
    <property type="term" value="F:DNA binding"/>
    <property type="evidence" value="ECO:0007669"/>
    <property type="project" value="InterPro"/>
</dbReference>
<keyword evidence="4" id="KW-0235">DNA replication</keyword>
<evidence type="ECO:0000313" key="10">
    <source>
        <dbReference type="Proteomes" id="UP000555407"/>
    </source>
</evidence>
<reference evidence="9 10" key="1">
    <citation type="submission" date="2020-03" db="EMBL/GenBank/DDBJ databases">
        <title>Sequencing the genomes of 1000 actinobacteria strains.</title>
        <authorList>
            <person name="Klenk H.-P."/>
        </authorList>
    </citation>
    <scope>NUCLEOTIDE SEQUENCE [LARGE SCALE GENOMIC DNA]</scope>
    <source>
        <strain evidence="9 10">DSM 45490</strain>
    </source>
</reference>
<keyword evidence="2 9" id="KW-0808">Transferase</keyword>
<sequence>MDPILEGSVRVRTRIVGAAWDADVVAARKGSAPKLGDVLLVTGAESFLADRAVRSAIAAVSKNGADIEVTDLDASALDVGVFAELTGPSLFATERVLVMRSLENLPGEMAPHLIEYAGAPSDDVLVVLVHSGGQKGKGVLDKLRKASVNEVVATAPKAWELPQFVAGEIRLLGGTIDEGAASALVDAVGHDLRALAGACSQLVSDSGGQAVTSQLIGQYFGGRAEVTSFAVADAAIAGRTEPALEQLRWALDCGVAPVLVTSAMAGGLRGLAKFTSAPSGMRDADLAREVGVPPWKLKQLKQQSRGWTPGGLATAIKAVAQADADVKGASGDAGYALERMVLTITRAHGRR</sequence>
<evidence type="ECO:0000256" key="4">
    <source>
        <dbReference type="ARBA" id="ARBA00022705"/>
    </source>
</evidence>
<dbReference type="AlphaFoldDB" id="A0A7X5VGW0"/>
<dbReference type="PANTHER" id="PTHR34388:SF1">
    <property type="entry name" value="DNA POLYMERASE III SUBUNIT DELTA"/>
    <property type="match status" value="1"/>
</dbReference>
<evidence type="ECO:0000313" key="9">
    <source>
        <dbReference type="EMBL" id="NIK61014.1"/>
    </source>
</evidence>
<comment type="catalytic activity">
    <reaction evidence="7">
        <text>DNA(n) + a 2'-deoxyribonucleoside 5'-triphosphate = DNA(n+1) + diphosphate</text>
        <dbReference type="Rhea" id="RHEA:22508"/>
        <dbReference type="Rhea" id="RHEA-COMP:17339"/>
        <dbReference type="Rhea" id="RHEA-COMP:17340"/>
        <dbReference type="ChEBI" id="CHEBI:33019"/>
        <dbReference type="ChEBI" id="CHEBI:61560"/>
        <dbReference type="ChEBI" id="CHEBI:173112"/>
        <dbReference type="EC" id="2.7.7.7"/>
    </reaction>
</comment>
<keyword evidence="10" id="KW-1185">Reference proteome</keyword>
<comment type="caution">
    <text evidence="9">The sequence shown here is derived from an EMBL/GenBank/DDBJ whole genome shotgun (WGS) entry which is preliminary data.</text>
</comment>
<dbReference type="EMBL" id="JAASRO010000001">
    <property type="protein sequence ID" value="NIK61014.1"/>
    <property type="molecule type" value="Genomic_DNA"/>
</dbReference>
<evidence type="ECO:0000256" key="7">
    <source>
        <dbReference type="ARBA" id="ARBA00049244"/>
    </source>
</evidence>
<dbReference type="Gene3D" id="1.20.272.10">
    <property type="match status" value="1"/>
</dbReference>
<evidence type="ECO:0000256" key="5">
    <source>
        <dbReference type="ARBA" id="ARBA00022932"/>
    </source>
</evidence>
<dbReference type="GO" id="GO:0003887">
    <property type="term" value="F:DNA-directed DNA polymerase activity"/>
    <property type="evidence" value="ECO:0007669"/>
    <property type="project" value="UniProtKB-KW"/>
</dbReference>
<evidence type="ECO:0000256" key="1">
    <source>
        <dbReference type="ARBA" id="ARBA00012417"/>
    </source>
</evidence>
<protein>
    <recommendedName>
        <fullName evidence="1">DNA-directed DNA polymerase</fullName>
        <ecNumber evidence="1">2.7.7.7</ecNumber>
    </recommendedName>
</protein>
<dbReference type="GO" id="GO:0009360">
    <property type="term" value="C:DNA polymerase III complex"/>
    <property type="evidence" value="ECO:0007669"/>
    <property type="project" value="TreeGrafter"/>
</dbReference>
<dbReference type="InterPro" id="IPR005790">
    <property type="entry name" value="DNA_polIII_delta"/>
</dbReference>
<dbReference type="Pfam" id="PF21694">
    <property type="entry name" value="DNA_pol3_delta_C"/>
    <property type="match status" value="1"/>
</dbReference>
<dbReference type="RefSeq" id="WP_202891375.1">
    <property type="nucleotide sequence ID" value="NZ_JAASRO010000001.1"/>
</dbReference>
<evidence type="ECO:0000256" key="6">
    <source>
        <dbReference type="ARBA" id="ARBA00034754"/>
    </source>
</evidence>
<keyword evidence="3 9" id="KW-0548">Nucleotidyltransferase</keyword>